<evidence type="ECO:0000313" key="2">
    <source>
        <dbReference type="EMBL" id="NGZ74371.1"/>
    </source>
</evidence>
<organism evidence="2 3">
    <name type="scientific">Saccharibacillus alkalitolerans</name>
    <dbReference type="NCBI Taxonomy" id="2705290"/>
    <lineage>
        <taxon>Bacteria</taxon>
        <taxon>Bacillati</taxon>
        <taxon>Bacillota</taxon>
        <taxon>Bacilli</taxon>
        <taxon>Bacillales</taxon>
        <taxon>Paenibacillaceae</taxon>
        <taxon>Saccharibacillus</taxon>
    </lineage>
</organism>
<sequence>MLGEVDKKKWGILIAIFLPLGALGLIFLPSPHRTWIVPVFLALFWVIYYVWIGLEKRKKKLAKTV</sequence>
<feature type="transmembrane region" description="Helical" evidence="1">
    <location>
        <begin position="35"/>
        <end position="54"/>
    </location>
</feature>
<name>A0ABX0F0F5_9BACL</name>
<keyword evidence="3" id="KW-1185">Reference proteome</keyword>
<dbReference type="RefSeq" id="WP_166272522.1">
    <property type="nucleotide sequence ID" value="NZ_JAAFGS010000001.1"/>
</dbReference>
<dbReference type="EMBL" id="JAAFGS010000001">
    <property type="protein sequence ID" value="NGZ74371.1"/>
    <property type="molecule type" value="Genomic_DNA"/>
</dbReference>
<feature type="transmembrane region" description="Helical" evidence="1">
    <location>
        <begin position="12"/>
        <end position="29"/>
    </location>
</feature>
<protein>
    <recommendedName>
        <fullName evidence="4">Permease</fullName>
    </recommendedName>
</protein>
<evidence type="ECO:0000313" key="3">
    <source>
        <dbReference type="Proteomes" id="UP000800303"/>
    </source>
</evidence>
<keyword evidence="1" id="KW-0812">Transmembrane</keyword>
<evidence type="ECO:0008006" key="4">
    <source>
        <dbReference type="Google" id="ProtNLM"/>
    </source>
</evidence>
<gene>
    <name evidence="2" type="ORF">GYN08_03505</name>
</gene>
<dbReference type="Proteomes" id="UP000800303">
    <property type="component" value="Unassembled WGS sequence"/>
</dbReference>
<proteinExistence type="predicted"/>
<reference evidence="2 3" key="1">
    <citation type="submission" date="2020-01" db="EMBL/GenBank/DDBJ databases">
        <title>Polyphasic characterisation and genomic insights into a novel alkali tolerant bacterium VR-M41.</title>
        <authorList>
            <person name="Vemuluri V.R."/>
        </authorList>
    </citation>
    <scope>NUCLEOTIDE SEQUENCE [LARGE SCALE GENOMIC DNA]</scope>
    <source>
        <strain evidence="2 3">VR-M41</strain>
    </source>
</reference>
<accession>A0ABX0F0F5</accession>
<comment type="caution">
    <text evidence="2">The sequence shown here is derived from an EMBL/GenBank/DDBJ whole genome shotgun (WGS) entry which is preliminary data.</text>
</comment>
<keyword evidence="1" id="KW-1133">Transmembrane helix</keyword>
<keyword evidence="1" id="KW-0472">Membrane</keyword>
<evidence type="ECO:0000256" key="1">
    <source>
        <dbReference type="SAM" id="Phobius"/>
    </source>
</evidence>